<dbReference type="SUPFAM" id="SSF52540">
    <property type="entry name" value="P-loop containing nucleoside triphosphate hydrolases"/>
    <property type="match status" value="1"/>
</dbReference>
<dbReference type="PANTHER" id="PTHR10751">
    <property type="entry name" value="GUANYLATE BINDING PROTEIN"/>
    <property type="match status" value="1"/>
</dbReference>
<keyword evidence="2" id="KW-0378">Hydrolase</keyword>
<dbReference type="Gene3D" id="1.20.1000.10">
    <property type="entry name" value="Guanylate-binding protein, C-terminal domain"/>
    <property type="match status" value="1"/>
</dbReference>
<evidence type="ECO:0000313" key="8">
    <source>
        <dbReference type="Proteomes" id="UP000797356"/>
    </source>
</evidence>
<evidence type="ECO:0000259" key="6">
    <source>
        <dbReference type="PROSITE" id="PS51715"/>
    </source>
</evidence>
<organism evidence="7 8">
    <name type="scientific">Cocos nucifera</name>
    <name type="common">Coconut palm</name>
    <dbReference type="NCBI Taxonomy" id="13894"/>
    <lineage>
        <taxon>Eukaryota</taxon>
        <taxon>Viridiplantae</taxon>
        <taxon>Streptophyta</taxon>
        <taxon>Embryophyta</taxon>
        <taxon>Tracheophyta</taxon>
        <taxon>Spermatophyta</taxon>
        <taxon>Magnoliopsida</taxon>
        <taxon>Liliopsida</taxon>
        <taxon>Arecaceae</taxon>
        <taxon>Arecoideae</taxon>
        <taxon>Cocoseae</taxon>
        <taxon>Attaleinae</taxon>
        <taxon>Cocos</taxon>
    </lineage>
</organism>
<keyword evidence="5" id="KW-0175">Coiled coil</keyword>
<evidence type="ECO:0000256" key="3">
    <source>
        <dbReference type="ARBA" id="ARBA00023134"/>
    </source>
</evidence>
<keyword evidence="1" id="KW-0547">Nucleotide-binding</keyword>
<dbReference type="GO" id="GO:0003924">
    <property type="term" value="F:GTPase activity"/>
    <property type="evidence" value="ECO:0007669"/>
    <property type="project" value="InterPro"/>
</dbReference>
<dbReference type="InterPro" id="IPR027417">
    <property type="entry name" value="P-loop_NTPase"/>
</dbReference>
<feature type="coiled-coil region" evidence="5">
    <location>
        <begin position="399"/>
        <end position="786"/>
    </location>
</feature>
<proteinExistence type="inferred from homology"/>
<feature type="coiled-coil region" evidence="5">
    <location>
        <begin position="339"/>
        <end position="366"/>
    </location>
</feature>
<name>A0A8K0IBK2_COCNU</name>
<keyword evidence="3" id="KW-0342">GTP-binding</keyword>
<dbReference type="Proteomes" id="UP000797356">
    <property type="component" value="Chromosome 6"/>
</dbReference>
<sequence>MFIYNQMGGIDEAALDRLSLVTEMTKHIRVRASGGRSTALELGQFSPVFVWLLRDFYLDLVEDNRKITPRDYLELALRPVQGGGRDISAKNEIRQSIRALFPDRECFTLVRPLNNENDLQRLDQIPLDKLRPEFWSGLDALTNFVFERTRPKQVGATVMTGPILSGITQSFLDAINNGAIPTISSSWQSVEEAECRRAYDSAADIYMSSFDRTKPAEEAVLREAHENAVQKALTVFNATAVGAGSARLHYEKLLHNFFRKAFEDFKRDAFMEADLISSNIIQSMEMKLQDACRVPNAKLDDVIQSSILNFLFFFLSKSQDLNPDVLKGKPLASLEGPILDLFRRQLNQIESERSTLKLKCSSSEDKLGLLKMQLQANEKHRTEYLKRYEEAISDKEKISKDYSVRVLDLQNKYSKLEERCSGLLKALDLAKLESSDWKTKYDHTYSEQKAKEDKFKAQLATLESRISASEGRLAAVREQTHSAREEASEWKTKYDIAVREAKTALERAALVQERTNKQAQEREDTLREEFADQIAEKEREIANLTAKIDFSEKHANSLVSQFEAVESKLKSQEAESLALKNEIRTLVENLSSVRTVAQSHDKQVKILEQEKNHLEEKYLSECKKVSEADKRCKDAEREANRAIELADSARAEVIASQKEKNEAQQLAMERLTIIERTKTQVESLERERTKLMEEVERLCQSEMDANSKITSLEGRVNEREREIEEMLSQSNAQRSNTVQVLEGLLATERVALAEANNRAEALSLQLQATQGKLDALQQELTSIRLNETALDSKLRTAHGKRLRVEDCMGTESVHNIDVVDQEVVRGRKKCKSTTSPYNYTSTEDGGSVFIGEEDRNENEENHNTEAKDYAKFTVLKLKQELTKHGFGAQLLQLKNPNKKDFVALYEKHVLKK</sequence>
<evidence type="ECO:0000313" key="7">
    <source>
        <dbReference type="EMBL" id="KAG1346772.1"/>
    </source>
</evidence>
<dbReference type="Gene3D" id="3.40.50.300">
    <property type="entry name" value="P-loop containing nucleotide triphosphate hydrolases"/>
    <property type="match status" value="1"/>
</dbReference>
<dbReference type="GO" id="GO:0005525">
    <property type="term" value="F:GTP binding"/>
    <property type="evidence" value="ECO:0007669"/>
    <property type="project" value="UniProtKB-KW"/>
</dbReference>
<gene>
    <name evidence="7" type="ORF">COCNU_06G006010</name>
</gene>
<protein>
    <submittedName>
        <fullName evidence="7">Guanylate-binding protein 5</fullName>
    </submittedName>
</protein>
<evidence type="ECO:0000256" key="5">
    <source>
        <dbReference type="SAM" id="Coils"/>
    </source>
</evidence>
<dbReference type="InterPro" id="IPR036543">
    <property type="entry name" value="Guanylate-bd_C_sf"/>
</dbReference>
<reference evidence="7" key="2">
    <citation type="submission" date="2019-07" db="EMBL/GenBank/DDBJ databases">
        <authorList>
            <person name="Yang Y."/>
            <person name="Bocs S."/>
            <person name="Baudouin L."/>
        </authorList>
    </citation>
    <scope>NUCLEOTIDE SEQUENCE</scope>
    <source>
        <tissue evidence="7">Spear leaf of Hainan Tall coconut</tissue>
    </source>
</reference>
<comment type="caution">
    <text evidence="7">The sequence shown here is derived from an EMBL/GenBank/DDBJ whole genome shotgun (WGS) entry which is preliminary data.</text>
</comment>
<evidence type="ECO:0000256" key="4">
    <source>
        <dbReference type="PROSITE-ProRule" id="PRU01052"/>
    </source>
</evidence>
<dbReference type="Pfam" id="PF02263">
    <property type="entry name" value="GBP"/>
    <property type="match status" value="1"/>
</dbReference>
<dbReference type="AlphaFoldDB" id="A0A8K0IBK2"/>
<keyword evidence="8" id="KW-1185">Reference proteome</keyword>
<dbReference type="OrthoDB" id="2135133at2759"/>
<comment type="similarity">
    <text evidence="4">Belongs to the TRAFAC class dynamin-like GTPase superfamily. GB1/RHD3 GTPase family.</text>
</comment>
<dbReference type="EMBL" id="CM017877">
    <property type="protein sequence ID" value="KAG1346772.1"/>
    <property type="molecule type" value="Genomic_DNA"/>
</dbReference>
<accession>A0A8K0IBK2</accession>
<dbReference type="PROSITE" id="PS51715">
    <property type="entry name" value="G_GB1_RHD3"/>
    <property type="match status" value="1"/>
</dbReference>
<dbReference type="InterPro" id="IPR003191">
    <property type="entry name" value="Guanylate-bd/ATL_C"/>
</dbReference>
<evidence type="ECO:0000256" key="1">
    <source>
        <dbReference type="ARBA" id="ARBA00022741"/>
    </source>
</evidence>
<feature type="domain" description="GB1/RHD3-type G" evidence="6">
    <location>
        <begin position="1"/>
        <end position="150"/>
    </location>
</feature>
<dbReference type="Pfam" id="PF02841">
    <property type="entry name" value="GBP_C"/>
    <property type="match status" value="1"/>
</dbReference>
<dbReference type="SUPFAM" id="SSF48340">
    <property type="entry name" value="Interferon-induced guanylate-binding protein 1 (GBP1), C-terminal domain"/>
    <property type="match status" value="1"/>
</dbReference>
<evidence type="ECO:0000256" key="2">
    <source>
        <dbReference type="ARBA" id="ARBA00022801"/>
    </source>
</evidence>
<reference evidence="7" key="1">
    <citation type="journal article" date="2017" name="Gigascience">
        <title>The genome draft of coconut (Cocos nucifera).</title>
        <authorList>
            <person name="Xiao Y."/>
            <person name="Xu P."/>
            <person name="Fan H."/>
            <person name="Baudouin L."/>
            <person name="Xia W."/>
            <person name="Bocs S."/>
            <person name="Xu J."/>
            <person name="Li Q."/>
            <person name="Guo A."/>
            <person name="Zhou L."/>
            <person name="Li J."/>
            <person name="Wu Y."/>
            <person name="Ma Z."/>
            <person name="Armero A."/>
            <person name="Issali A.E."/>
            <person name="Liu N."/>
            <person name="Peng M."/>
            <person name="Yang Y."/>
        </authorList>
    </citation>
    <scope>NUCLEOTIDE SEQUENCE</scope>
    <source>
        <tissue evidence="7">Spear leaf of Hainan Tall coconut</tissue>
    </source>
</reference>
<dbReference type="InterPro" id="IPR015894">
    <property type="entry name" value="Guanylate-bd_N"/>
</dbReference>
<dbReference type="InterPro" id="IPR030386">
    <property type="entry name" value="G_GB1_RHD3_dom"/>
</dbReference>